<organism evidence="1 2">
    <name type="scientific">Kordia periserrulae</name>
    <dbReference type="NCBI Taxonomy" id="701523"/>
    <lineage>
        <taxon>Bacteria</taxon>
        <taxon>Pseudomonadati</taxon>
        <taxon>Bacteroidota</taxon>
        <taxon>Flavobacteriia</taxon>
        <taxon>Flavobacteriales</taxon>
        <taxon>Flavobacteriaceae</taxon>
        <taxon>Kordia</taxon>
    </lineage>
</organism>
<gene>
    <name evidence="1" type="ORF">C8N46_10950</name>
</gene>
<keyword evidence="2" id="KW-1185">Reference proteome</keyword>
<accession>A0A2T6BTQ9</accession>
<dbReference type="OrthoDB" id="1043330at2"/>
<dbReference type="EMBL" id="QBKT01000009">
    <property type="protein sequence ID" value="PTX59462.1"/>
    <property type="molecule type" value="Genomic_DNA"/>
</dbReference>
<name>A0A2T6BTQ9_9FLAO</name>
<protein>
    <submittedName>
        <fullName evidence="1">Uncharacterized protein DUF2589</fullName>
    </submittedName>
</protein>
<dbReference type="InterPro" id="IPR024510">
    <property type="entry name" value="DUF2589"/>
</dbReference>
<dbReference type="Proteomes" id="UP000244090">
    <property type="component" value="Unassembled WGS sequence"/>
</dbReference>
<proteinExistence type="predicted"/>
<dbReference type="RefSeq" id="WP_108116116.1">
    <property type="nucleotide sequence ID" value="NZ_QBKT01000009.1"/>
</dbReference>
<comment type="caution">
    <text evidence="1">The sequence shown here is derived from an EMBL/GenBank/DDBJ whole genome shotgun (WGS) entry which is preliminary data.</text>
</comment>
<evidence type="ECO:0000313" key="1">
    <source>
        <dbReference type="EMBL" id="PTX59462.1"/>
    </source>
</evidence>
<evidence type="ECO:0000313" key="2">
    <source>
        <dbReference type="Proteomes" id="UP000244090"/>
    </source>
</evidence>
<reference evidence="1 2" key="1">
    <citation type="submission" date="2018-04" db="EMBL/GenBank/DDBJ databases">
        <title>Genomic Encyclopedia of Archaeal and Bacterial Type Strains, Phase II (KMG-II): from individual species to whole genera.</title>
        <authorList>
            <person name="Goeker M."/>
        </authorList>
    </citation>
    <scope>NUCLEOTIDE SEQUENCE [LARGE SCALE GENOMIC DNA]</scope>
    <source>
        <strain evidence="1 2">DSM 25731</strain>
    </source>
</reference>
<dbReference type="Pfam" id="PF11655">
    <property type="entry name" value="DUF2589"/>
    <property type="match status" value="1"/>
</dbReference>
<sequence>MADSKAIVSMAQQFTGLPIDNLIGAPLMAAATANNAMALTQTRFLLDTCFEAKNDSDQLIPIMIKMELVRGVIGQKTDNNDNSVTPIIEEVKTTFNLPLLTIVPLNSLAVDDVYVKFHMEVKSSYSEDTSKETRDQMKASGSFEAKMGWGPLSATVRGNVSKESSSVSKEDTHYSKENSAEYDISVHAKQIPLPDGVKTIINAFTLAIEPIQLGKDVKQDN</sequence>
<dbReference type="AlphaFoldDB" id="A0A2T6BTQ9"/>